<reference evidence="2 3" key="1">
    <citation type="submission" date="2021-02" db="EMBL/GenBank/DDBJ databases">
        <title>Plant Genome Project.</title>
        <authorList>
            <person name="Zhang R.-G."/>
        </authorList>
    </citation>
    <scope>NUCLEOTIDE SEQUENCE [LARGE SCALE GENOMIC DNA]</scope>
    <source>
        <tissue evidence="2">Leaves</tissue>
    </source>
</reference>
<dbReference type="InterPro" id="IPR044835">
    <property type="entry name" value="ARF_plant"/>
</dbReference>
<proteinExistence type="predicted"/>
<feature type="transmembrane region" description="Helical" evidence="1">
    <location>
        <begin position="262"/>
        <end position="283"/>
    </location>
</feature>
<keyword evidence="1" id="KW-1133">Transmembrane helix</keyword>
<dbReference type="Proteomes" id="UP000827721">
    <property type="component" value="Unassembled WGS sequence"/>
</dbReference>
<keyword evidence="1" id="KW-0812">Transmembrane</keyword>
<dbReference type="PANTHER" id="PTHR31384">
    <property type="entry name" value="AUXIN RESPONSE FACTOR 4-RELATED"/>
    <property type="match status" value="1"/>
</dbReference>
<evidence type="ECO:0000313" key="2">
    <source>
        <dbReference type="EMBL" id="KAH7576007.1"/>
    </source>
</evidence>
<feature type="transmembrane region" description="Helical" evidence="1">
    <location>
        <begin position="234"/>
        <end position="255"/>
    </location>
</feature>
<evidence type="ECO:0000313" key="3">
    <source>
        <dbReference type="Proteomes" id="UP000827721"/>
    </source>
</evidence>
<organism evidence="2 3">
    <name type="scientific">Xanthoceras sorbifolium</name>
    <dbReference type="NCBI Taxonomy" id="99658"/>
    <lineage>
        <taxon>Eukaryota</taxon>
        <taxon>Viridiplantae</taxon>
        <taxon>Streptophyta</taxon>
        <taxon>Embryophyta</taxon>
        <taxon>Tracheophyta</taxon>
        <taxon>Spermatophyta</taxon>
        <taxon>Magnoliopsida</taxon>
        <taxon>eudicotyledons</taxon>
        <taxon>Gunneridae</taxon>
        <taxon>Pentapetalae</taxon>
        <taxon>rosids</taxon>
        <taxon>malvids</taxon>
        <taxon>Sapindales</taxon>
        <taxon>Sapindaceae</taxon>
        <taxon>Xanthoceroideae</taxon>
        <taxon>Xanthoceras</taxon>
    </lineage>
</organism>
<sequence>MYCNPTLANFNCGGPCSSLGTWTWMVLGTRNCGMPALDLSQVFLVKLQALTRQGLEQHARYFDLPSNIVCRVVNVQLLAEPETDEVYAQLSLLPNFIEFVCLSFVPFSDQHGEFASRDPPVPVPSSNVLSLCMTLAASDTGTNSVLSISGMDAGYVPASRISRNGFAQVEYKNYVALVEIRSFEVFILQMNQDVMYSPADGVSVGDDGKLRVGVRRHVGQQTSRPSSIISSESMYLGLLATASYAILRGTMFTIFYKPRFYVFLFVLCIFYVIRYIVFDILVYHGHLQLFDYGLLALMY</sequence>
<keyword evidence="3" id="KW-1185">Reference proteome</keyword>
<gene>
    <name evidence="2" type="ORF">JRO89_XS02G0274600</name>
</gene>
<keyword evidence="1" id="KW-0472">Membrane</keyword>
<evidence type="ECO:0000256" key="1">
    <source>
        <dbReference type="SAM" id="Phobius"/>
    </source>
</evidence>
<protein>
    <submittedName>
        <fullName evidence="2">Uncharacterized protein</fullName>
    </submittedName>
</protein>
<dbReference type="EMBL" id="JAFEMO010000002">
    <property type="protein sequence ID" value="KAH7576007.1"/>
    <property type="molecule type" value="Genomic_DNA"/>
</dbReference>
<dbReference type="PANTHER" id="PTHR31384:SF1">
    <property type="entry name" value="AUXIN RESPONSE FACTOR 9"/>
    <property type="match status" value="1"/>
</dbReference>
<accession>A0ABQ8IH47</accession>
<name>A0ABQ8IH47_9ROSI</name>
<comment type="caution">
    <text evidence="2">The sequence shown here is derived from an EMBL/GenBank/DDBJ whole genome shotgun (WGS) entry which is preliminary data.</text>
</comment>